<sequence length="35" mass="3700">MKAINTAQTIQGKKAFVTFGDDDSALDLATKLGVM</sequence>
<proteinExistence type="predicted"/>
<accession>A0A075FUM1</accession>
<name>A0A075FUM1_9ARCH</name>
<protein>
    <submittedName>
        <fullName evidence="1">Uncharacterized protein</fullName>
    </submittedName>
</protein>
<reference evidence="1" key="1">
    <citation type="journal article" date="2014" name="Genome Biol. Evol.">
        <title>Pangenome evidence for extensive interdomain horizontal transfer affecting lineage core and shell genes in uncultured planktonic thaumarchaeota and euryarchaeota.</title>
        <authorList>
            <person name="Deschamps P."/>
            <person name="Zivanovic Y."/>
            <person name="Moreira D."/>
            <person name="Rodriguez-Valera F."/>
            <person name="Lopez-Garcia P."/>
        </authorList>
    </citation>
    <scope>NUCLEOTIDE SEQUENCE</scope>
</reference>
<dbReference type="EMBL" id="KF900391">
    <property type="protein sequence ID" value="AIE93342.1"/>
    <property type="molecule type" value="Genomic_DNA"/>
</dbReference>
<dbReference type="AlphaFoldDB" id="A0A075FUM1"/>
<organism evidence="1">
    <name type="scientific">uncultured marine thaumarchaeote AD1000_33_G09</name>
    <dbReference type="NCBI Taxonomy" id="1455909"/>
    <lineage>
        <taxon>Archaea</taxon>
        <taxon>Nitrososphaerota</taxon>
        <taxon>environmental samples</taxon>
    </lineage>
</organism>
<evidence type="ECO:0000313" key="1">
    <source>
        <dbReference type="EMBL" id="AIE93342.1"/>
    </source>
</evidence>